<accession>A0AAP0NBL0</accession>
<evidence type="ECO:0000313" key="4">
    <source>
        <dbReference type="EMBL" id="KAK9269212.1"/>
    </source>
</evidence>
<dbReference type="Gene3D" id="3.40.1110.10">
    <property type="entry name" value="Calcium-transporting ATPase, cytoplasmic domain N"/>
    <property type="match status" value="1"/>
</dbReference>
<evidence type="ECO:0000313" key="5">
    <source>
        <dbReference type="Proteomes" id="UP001415857"/>
    </source>
</evidence>
<protein>
    <submittedName>
        <fullName evidence="4">Uncharacterized protein</fullName>
    </submittedName>
</protein>
<feature type="compositionally biased region" description="Basic and acidic residues" evidence="3">
    <location>
        <begin position="1"/>
        <end position="18"/>
    </location>
</feature>
<dbReference type="Proteomes" id="UP001415857">
    <property type="component" value="Unassembled WGS sequence"/>
</dbReference>
<gene>
    <name evidence="4" type="ORF">L1049_000982</name>
</gene>
<comment type="subcellular location">
    <subcellularLocation>
        <location evidence="1">Membrane</location>
        <topology evidence="1">Multi-pass membrane protein</topology>
    </subcellularLocation>
</comment>
<evidence type="ECO:0000256" key="3">
    <source>
        <dbReference type="SAM" id="MobiDB-lite"/>
    </source>
</evidence>
<dbReference type="InterPro" id="IPR023214">
    <property type="entry name" value="HAD_sf"/>
</dbReference>
<dbReference type="InterPro" id="IPR036412">
    <property type="entry name" value="HAD-like_sf"/>
</dbReference>
<dbReference type="PANTHER" id="PTHR42861">
    <property type="entry name" value="CALCIUM-TRANSPORTING ATPASE"/>
    <property type="match status" value="1"/>
</dbReference>
<dbReference type="GO" id="GO:0016020">
    <property type="term" value="C:membrane"/>
    <property type="evidence" value="ECO:0007669"/>
    <property type="project" value="UniProtKB-SubCell"/>
</dbReference>
<dbReference type="SUPFAM" id="SSF56784">
    <property type="entry name" value="HAD-like"/>
    <property type="match status" value="1"/>
</dbReference>
<keyword evidence="5" id="KW-1185">Reference proteome</keyword>
<comment type="caution">
    <text evidence="4">The sequence shown here is derived from an EMBL/GenBank/DDBJ whole genome shotgun (WGS) entry which is preliminary data.</text>
</comment>
<keyword evidence="2" id="KW-0460">Magnesium</keyword>
<dbReference type="InterPro" id="IPR023299">
    <property type="entry name" value="ATPase_P-typ_cyto_dom_N"/>
</dbReference>
<organism evidence="4 5">
    <name type="scientific">Liquidambar formosana</name>
    <name type="common">Formosan gum</name>
    <dbReference type="NCBI Taxonomy" id="63359"/>
    <lineage>
        <taxon>Eukaryota</taxon>
        <taxon>Viridiplantae</taxon>
        <taxon>Streptophyta</taxon>
        <taxon>Embryophyta</taxon>
        <taxon>Tracheophyta</taxon>
        <taxon>Spermatophyta</taxon>
        <taxon>Magnoliopsida</taxon>
        <taxon>eudicotyledons</taxon>
        <taxon>Gunneridae</taxon>
        <taxon>Pentapetalae</taxon>
        <taxon>Saxifragales</taxon>
        <taxon>Altingiaceae</taxon>
        <taxon>Liquidambar</taxon>
    </lineage>
</organism>
<sequence>MDRKDSGSSKKWDGDGPRGPRRGPYGGVSHGPPLASTMLEGLTTVELSKFETYDGDEDHLAHRLLLEPSNYSSIESKLIFVALAGVRDPPRKEVHQVIKDSRAAEIRVMLITGNYKNTPEAICHEIGLFGHEDTGMKSLTGKEFM</sequence>
<proteinExistence type="predicted"/>
<reference evidence="4 5" key="1">
    <citation type="journal article" date="2024" name="Plant J.">
        <title>Genome sequences and population genomics reveal climatic adaptation and genomic divergence between two closely related sweetgum species.</title>
        <authorList>
            <person name="Xu W.Q."/>
            <person name="Ren C.Q."/>
            <person name="Zhang X.Y."/>
            <person name="Comes H.P."/>
            <person name="Liu X.H."/>
            <person name="Li Y.G."/>
            <person name="Kettle C.J."/>
            <person name="Jalonen R."/>
            <person name="Gaisberger H."/>
            <person name="Ma Y.Z."/>
            <person name="Qiu Y.X."/>
        </authorList>
    </citation>
    <scope>NUCLEOTIDE SEQUENCE [LARGE SCALE GENOMIC DNA]</scope>
    <source>
        <strain evidence="4">Hangzhou</strain>
    </source>
</reference>
<name>A0AAP0NBL0_LIQFO</name>
<dbReference type="Gene3D" id="3.40.50.1000">
    <property type="entry name" value="HAD superfamily/HAD-like"/>
    <property type="match status" value="1"/>
</dbReference>
<dbReference type="AlphaFoldDB" id="A0AAP0NBL0"/>
<dbReference type="EMBL" id="JBBPBK010000015">
    <property type="protein sequence ID" value="KAK9269212.1"/>
    <property type="molecule type" value="Genomic_DNA"/>
</dbReference>
<dbReference type="GO" id="GO:0000166">
    <property type="term" value="F:nucleotide binding"/>
    <property type="evidence" value="ECO:0007669"/>
    <property type="project" value="InterPro"/>
</dbReference>
<feature type="region of interest" description="Disordered" evidence="3">
    <location>
        <begin position="1"/>
        <end position="33"/>
    </location>
</feature>
<evidence type="ECO:0000256" key="2">
    <source>
        <dbReference type="ARBA" id="ARBA00022842"/>
    </source>
</evidence>
<evidence type="ECO:0000256" key="1">
    <source>
        <dbReference type="ARBA" id="ARBA00004141"/>
    </source>
</evidence>